<dbReference type="InterPro" id="IPR021314">
    <property type="entry name" value="DUF2911"/>
</dbReference>
<keyword evidence="2" id="KW-1185">Reference proteome</keyword>
<dbReference type="EMBL" id="CAKLPY010000001">
    <property type="protein sequence ID" value="CAH0994970.1"/>
    <property type="molecule type" value="Genomic_DNA"/>
</dbReference>
<gene>
    <name evidence="1" type="ORF">EMA8858_01090</name>
</gene>
<proteinExistence type="predicted"/>
<reference evidence="1" key="1">
    <citation type="submission" date="2021-12" db="EMBL/GenBank/DDBJ databases">
        <authorList>
            <person name="Rodrigo-Torres L."/>
            <person name="Arahal R. D."/>
            <person name="Lucena T."/>
        </authorList>
    </citation>
    <scope>NUCLEOTIDE SEQUENCE</scope>
    <source>
        <strain evidence="1">CECT 8858</strain>
    </source>
</reference>
<dbReference type="RefSeq" id="WP_238805201.1">
    <property type="nucleotide sequence ID" value="NZ_CAKLPY010000001.1"/>
</dbReference>
<sequence>MKSYPKRTPSIVFLFLLLIYSSTIARAEILVDSIVKPQIRNSPIVIANLKTTENNYVKCTYGQPLKKGREIFGNLVPYGKLWRTGANEATEITFTTNVKIGETNLAAGTYTLFSIPDKEKWTIILNSELGQWGDFSYDANKNVLIYETGVQLNSDIYEGFTIQFEDIQNGFNMYLLWDNVKISVPIMKIGEIEKNTKKKKRRKN</sequence>
<name>A0ABN8ESQ2_9BACT</name>
<organism evidence="1 2">
    <name type="scientific">Emticicia aquatica</name>
    <dbReference type="NCBI Taxonomy" id="1681835"/>
    <lineage>
        <taxon>Bacteria</taxon>
        <taxon>Pseudomonadati</taxon>
        <taxon>Bacteroidota</taxon>
        <taxon>Cytophagia</taxon>
        <taxon>Cytophagales</taxon>
        <taxon>Leadbetterellaceae</taxon>
        <taxon>Emticicia</taxon>
    </lineage>
</organism>
<dbReference type="Pfam" id="PF11138">
    <property type="entry name" value="DUF2911"/>
    <property type="match status" value="1"/>
</dbReference>
<evidence type="ECO:0008006" key="3">
    <source>
        <dbReference type="Google" id="ProtNLM"/>
    </source>
</evidence>
<dbReference type="Proteomes" id="UP000837932">
    <property type="component" value="Unassembled WGS sequence"/>
</dbReference>
<comment type="caution">
    <text evidence="1">The sequence shown here is derived from an EMBL/GenBank/DDBJ whole genome shotgun (WGS) entry which is preliminary data.</text>
</comment>
<protein>
    <recommendedName>
        <fullName evidence="3">DUF2911 domain-containing protein</fullName>
    </recommendedName>
</protein>
<accession>A0ABN8ESQ2</accession>
<evidence type="ECO:0000313" key="2">
    <source>
        <dbReference type="Proteomes" id="UP000837932"/>
    </source>
</evidence>
<evidence type="ECO:0000313" key="1">
    <source>
        <dbReference type="EMBL" id="CAH0994970.1"/>
    </source>
</evidence>